<dbReference type="OrthoDB" id="660555at2759"/>
<feature type="region of interest" description="Disordered" evidence="3">
    <location>
        <begin position="443"/>
        <end position="480"/>
    </location>
</feature>
<dbReference type="InterPro" id="IPR001611">
    <property type="entry name" value="Leu-rich_rpt"/>
</dbReference>
<feature type="compositionally biased region" description="Pro residues" evidence="3">
    <location>
        <begin position="595"/>
        <end position="604"/>
    </location>
</feature>
<dbReference type="Gene3D" id="3.80.10.10">
    <property type="entry name" value="Ribonuclease Inhibitor"/>
    <property type="match status" value="1"/>
</dbReference>
<feature type="compositionally biased region" description="Low complexity" evidence="3">
    <location>
        <begin position="267"/>
        <end position="281"/>
    </location>
</feature>
<keyword evidence="5" id="KW-1185">Reference proteome</keyword>
<evidence type="ECO:0000313" key="5">
    <source>
        <dbReference type="Proteomes" id="UP000703269"/>
    </source>
</evidence>
<dbReference type="InterPro" id="IPR032675">
    <property type="entry name" value="LRR_dom_sf"/>
</dbReference>
<feature type="compositionally biased region" description="Polar residues" evidence="3">
    <location>
        <begin position="235"/>
        <end position="249"/>
    </location>
</feature>
<feature type="region of interest" description="Disordered" evidence="3">
    <location>
        <begin position="701"/>
        <end position="762"/>
    </location>
</feature>
<feature type="compositionally biased region" description="Low complexity" evidence="3">
    <location>
        <begin position="21"/>
        <end position="36"/>
    </location>
</feature>
<feature type="compositionally biased region" description="Low complexity" evidence="3">
    <location>
        <begin position="605"/>
        <end position="620"/>
    </location>
</feature>
<dbReference type="AlphaFoldDB" id="A0A9P3G6W4"/>
<keyword evidence="1" id="KW-0433">Leucine-rich repeat</keyword>
<dbReference type="EMBL" id="BPQB01000016">
    <property type="protein sequence ID" value="GJE90382.1"/>
    <property type="molecule type" value="Genomic_DNA"/>
</dbReference>
<dbReference type="SUPFAM" id="SSF52075">
    <property type="entry name" value="Outer arm dynein light chain 1"/>
    <property type="match status" value="1"/>
</dbReference>
<evidence type="ECO:0000256" key="1">
    <source>
        <dbReference type="ARBA" id="ARBA00022614"/>
    </source>
</evidence>
<feature type="compositionally biased region" description="Pro residues" evidence="3">
    <location>
        <begin position="37"/>
        <end position="55"/>
    </location>
</feature>
<dbReference type="GO" id="GO:0005737">
    <property type="term" value="C:cytoplasm"/>
    <property type="evidence" value="ECO:0007669"/>
    <property type="project" value="TreeGrafter"/>
</dbReference>
<dbReference type="InterPro" id="IPR003591">
    <property type="entry name" value="Leu-rich_rpt_typical-subtyp"/>
</dbReference>
<feature type="compositionally biased region" description="Basic and acidic residues" evidence="3">
    <location>
        <begin position="186"/>
        <end position="200"/>
    </location>
</feature>
<feature type="region of interest" description="Disordered" evidence="3">
    <location>
        <begin position="562"/>
        <end position="620"/>
    </location>
</feature>
<feature type="compositionally biased region" description="Gly residues" evidence="3">
    <location>
        <begin position="735"/>
        <end position="747"/>
    </location>
</feature>
<evidence type="ECO:0000313" key="4">
    <source>
        <dbReference type="EMBL" id="GJE90382.1"/>
    </source>
</evidence>
<feature type="compositionally biased region" description="Polar residues" evidence="3">
    <location>
        <begin position="135"/>
        <end position="146"/>
    </location>
</feature>
<keyword evidence="2" id="KW-0677">Repeat</keyword>
<evidence type="ECO:0000256" key="3">
    <source>
        <dbReference type="SAM" id="MobiDB-lite"/>
    </source>
</evidence>
<evidence type="ECO:0000256" key="2">
    <source>
        <dbReference type="ARBA" id="ARBA00022737"/>
    </source>
</evidence>
<proteinExistence type="predicted"/>
<feature type="compositionally biased region" description="Low complexity" evidence="3">
    <location>
        <begin position="701"/>
        <end position="715"/>
    </location>
</feature>
<protein>
    <submittedName>
        <fullName evidence="4">Leucine-rich repeat domain-containing protein</fullName>
    </submittedName>
</protein>
<feature type="region of interest" description="Disordered" evidence="3">
    <location>
        <begin position="638"/>
        <end position="660"/>
    </location>
</feature>
<organism evidence="4 5">
    <name type="scientific">Phanerochaete sordida</name>
    <dbReference type="NCBI Taxonomy" id="48140"/>
    <lineage>
        <taxon>Eukaryota</taxon>
        <taxon>Fungi</taxon>
        <taxon>Dikarya</taxon>
        <taxon>Basidiomycota</taxon>
        <taxon>Agaricomycotina</taxon>
        <taxon>Agaricomycetes</taxon>
        <taxon>Polyporales</taxon>
        <taxon>Phanerochaetaceae</taxon>
        <taxon>Phanerochaete</taxon>
    </lineage>
</organism>
<accession>A0A9P3G6W4</accession>
<name>A0A9P3G6W4_9APHY</name>
<sequence length="817" mass="85799">MSSYTRPPNRFGAPSPPPTSSPASSPSFGPCDSSPVSSPPPEPLALSPPPSPGPSHPFAASTKAVRPPRIYEKRTPRGGFELDSSLDHDVFSLDDSPPRTRHTTSTAVPHDPLAGDANAAWTPPSWEKRAKSDRTLSTASEGSSDFSSIAPARLFTSEARAIPYAFDPDAVSLGDDDSETGLAHPEISDKADNEARDTRKSASAGLAGTPLAVDRAPATLLPAFEPTAGPVSRSRPFTRSTTVPANAHSSHPMPLLASGSHSQFPKSPSTPGSSSLSTMMSISPSSIPHDPLAGDANPAWTPPAWEKKTRAKEPVRALSVASSTSSGFLSDPPSQPYASRARPAPYAYDPDAIDLSDDEMDASPVYRSREQVEQEVWDKAIEHAINESNGRVNLDNSGLIGTPLTRIPPSIADLGSLVVLQSRTKPTSEFSPRSRPFMRSATVPSNPLHHKPFLAPDDHPRLLKSPSMAQLKPPEDAEPESVDNSLFLSLAQNQITRLPVELFRLQGLVELNLRGNRIAHMPPQIGQLANLRVLVLSQNKLTYLPAEMLDMRLTTLSLQGNPWLPPPAGPSSSAPPADPPASAPPTVPSASAPSAVPPAVPPASAPLTTRTPTTPTTTHFTLPSLTELCLRALLAPSPAAQHPTAQHPSTQDPSTQHPTAPHRETLLEHIHALPLPDDYPRWLLDDLRACCPRAVAAPLAGSGATHGAHGTHGAAPAKRVRRSASFGAAPSETGYGLGGTRAGAGEGGEGEDGETHPSIGTCRSPVHGGAARVFVRCAEERLAWACVVGGLPAGVEGGVPVLWRGCAGGCLDFLGEV</sequence>
<dbReference type="Pfam" id="PF13855">
    <property type="entry name" value="LRR_8"/>
    <property type="match status" value="1"/>
</dbReference>
<dbReference type="PANTHER" id="PTHR48051">
    <property type="match status" value="1"/>
</dbReference>
<comment type="caution">
    <text evidence="4">The sequence shown here is derived from an EMBL/GenBank/DDBJ whole genome shotgun (WGS) entry which is preliminary data.</text>
</comment>
<feature type="compositionally biased region" description="Polar residues" evidence="3">
    <location>
        <begin position="643"/>
        <end position="658"/>
    </location>
</feature>
<gene>
    <name evidence="4" type="ORF">PsYK624_065130</name>
</gene>
<feature type="region of interest" description="Disordered" evidence="3">
    <location>
        <begin position="1"/>
        <end position="146"/>
    </location>
</feature>
<dbReference type="PANTHER" id="PTHR48051:SF62">
    <property type="entry name" value="LEUCINE-RICH REPEAT-CONTAINING PROTEIN 57"/>
    <property type="match status" value="1"/>
</dbReference>
<dbReference type="SMART" id="SM00369">
    <property type="entry name" value="LRR_TYP"/>
    <property type="match status" value="2"/>
</dbReference>
<reference evidence="4 5" key="1">
    <citation type="submission" date="2021-08" db="EMBL/GenBank/DDBJ databases">
        <title>Draft Genome Sequence of Phanerochaete sordida strain YK-624.</title>
        <authorList>
            <person name="Mori T."/>
            <person name="Dohra H."/>
            <person name="Suzuki T."/>
            <person name="Kawagishi H."/>
            <person name="Hirai H."/>
        </authorList>
    </citation>
    <scope>NUCLEOTIDE SEQUENCE [LARGE SCALE GENOMIC DNA]</scope>
    <source>
        <strain evidence="4 5">YK-624</strain>
    </source>
</reference>
<feature type="region of interest" description="Disordered" evidence="3">
    <location>
        <begin position="323"/>
        <end position="344"/>
    </location>
</feature>
<feature type="compositionally biased region" description="Pro residues" evidence="3">
    <location>
        <begin position="576"/>
        <end position="587"/>
    </location>
</feature>
<dbReference type="Proteomes" id="UP000703269">
    <property type="component" value="Unassembled WGS sequence"/>
</dbReference>
<dbReference type="InterPro" id="IPR050216">
    <property type="entry name" value="LRR_domain-containing"/>
</dbReference>
<feature type="region of interest" description="Disordered" evidence="3">
    <location>
        <begin position="169"/>
        <end position="281"/>
    </location>
</feature>